<evidence type="ECO:0000313" key="10">
    <source>
        <dbReference type="EMBL" id="TDT34019.1"/>
    </source>
</evidence>
<dbReference type="AlphaFoldDB" id="A0A4R7JC36"/>
<comment type="similarity">
    <text evidence="6">Belongs to the ABC-4 integral membrane protein family.</text>
</comment>
<evidence type="ECO:0000256" key="5">
    <source>
        <dbReference type="ARBA" id="ARBA00023136"/>
    </source>
</evidence>
<feature type="transmembrane region" description="Helical" evidence="7">
    <location>
        <begin position="21"/>
        <end position="42"/>
    </location>
</feature>
<evidence type="ECO:0000256" key="4">
    <source>
        <dbReference type="ARBA" id="ARBA00022989"/>
    </source>
</evidence>
<evidence type="ECO:0000259" key="9">
    <source>
        <dbReference type="Pfam" id="PF12704"/>
    </source>
</evidence>
<dbReference type="GO" id="GO:0005886">
    <property type="term" value="C:plasma membrane"/>
    <property type="evidence" value="ECO:0007669"/>
    <property type="project" value="UniProtKB-SubCell"/>
</dbReference>
<dbReference type="Pfam" id="PF02687">
    <property type="entry name" value="FtsX"/>
    <property type="match status" value="1"/>
</dbReference>
<accession>A0A4R7JC36</accession>
<keyword evidence="5 7" id="KW-0472">Membrane</keyword>
<dbReference type="InterPro" id="IPR003838">
    <property type="entry name" value="ABC3_permease_C"/>
</dbReference>
<reference evidence="10 11" key="1">
    <citation type="submission" date="2019-03" db="EMBL/GenBank/DDBJ databases">
        <title>Genomic Encyclopedia of Archaeal and Bacterial Type Strains, Phase II (KMG-II): from individual species to whole genera.</title>
        <authorList>
            <person name="Goeker M."/>
        </authorList>
    </citation>
    <scope>NUCLEOTIDE SEQUENCE [LARGE SCALE GENOMIC DNA]</scope>
    <source>
        <strain evidence="10 11">DSM 24323</strain>
    </source>
</reference>
<feature type="domain" description="ABC3 transporter permease C-terminal" evidence="8">
    <location>
        <begin position="294"/>
        <end position="406"/>
    </location>
</feature>
<evidence type="ECO:0000256" key="6">
    <source>
        <dbReference type="ARBA" id="ARBA00038076"/>
    </source>
</evidence>
<evidence type="ECO:0000256" key="3">
    <source>
        <dbReference type="ARBA" id="ARBA00022692"/>
    </source>
</evidence>
<evidence type="ECO:0000313" key="11">
    <source>
        <dbReference type="Proteomes" id="UP000295371"/>
    </source>
</evidence>
<feature type="transmembrane region" description="Helical" evidence="7">
    <location>
        <begin position="344"/>
        <end position="368"/>
    </location>
</feature>
<dbReference type="Pfam" id="PF12704">
    <property type="entry name" value="MacB_PCD"/>
    <property type="match status" value="1"/>
</dbReference>
<feature type="transmembrane region" description="Helical" evidence="7">
    <location>
        <begin position="289"/>
        <end position="314"/>
    </location>
</feature>
<keyword evidence="4 7" id="KW-1133">Transmembrane helix</keyword>
<dbReference type="PANTHER" id="PTHR30572">
    <property type="entry name" value="MEMBRANE COMPONENT OF TRANSPORTER-RELATED"/>
    <property type="match status" value="1"/>
</dbReference>
<organism evidence="10 11">
    <name type="scientific">Naumannella halotolerans</name>
    <dbReference type="NCBI Taxonomy" id="993414"/>
    <lineage>
        <taxon>Bacteria</taxon>
        <taxon>Bacillati</taxon>
        <taxon>Actinomycetota</taxon>
        <taxon>Actinomycetes</taxon>
        <taxon>Propionibacteriales</taxon>
        <taxon>Propionibacteriaceae</taxon>
        <taxon>Naumannella</taxon>
    </lineage>
</organism>
<dbReference type="GO" id="GO:0022857">
    <property type="term" value="F:transmembrane transporter activity"/>
    <property type="evidence" value="ECO:0007669"/>
    <property type="project" value="TreeGrafter"/>
</dbReference>
<keyword evidence="2" id="KW-1003">Cell membrane</keyword>
<evidence type="ECO:0000256" key="1">
    <source>
        <dbReference type="ARBA" id="ARBA00004651"/>
    </source>
</evidence>
<comment type="subcellular location">
    <subcellularLocation>
        <location evidence="1">Cell membrane</location>
        <topology evidence="1">Multi-pass membrane protein</topology>
    </subcellularLocation>
</comment>
<dbReference type="Proteomes" id="UP000295371">
    <property type="component" value="Unassembled WGS sequence"/>
</dbReference>
<feature type="domain" description="MacB-like periplasmic core" evidence="9">
    <location>
        <begin position="21"/>
        <end position="253"/>
    </location>
</feature>
<dbReference type="PANTHER" id="PTHR30572:SF4">
    <property type="entry name" value="ABC TRANSPORTER PERMEASE YTRF"/>
    <property type="match status" value="1"/>
</dbReference>
<sequence length="413" mass="41795">MNWAETFRTAFDAVRANRLRSVLTMLGIVIGIASVILTVGLGQGAQEEVEDPISSLGSNLLIVAPGSTTSSDGTRGGFGSASTLTLADAEAIGDRSAVPDVAQVAATTSTSVTATVDATNWTTSAVGTSTSWLDVRTRTLDAGRFFTDAEASSGAPVAVLDPDTASELFGDSSISPVGETVRVDGATLTVIGILDSTGSSSGTSSEDDQIIVPMSTAGQLSGESSGDQLTVSMIYVEAAGADQLSAAYQEINSLLLARDGVSTEDADFSITSQTSLLETASETSETFTVLLAGVAGISLLVGGIGVMNIMLVSVTERVKEIGLRKALGATPSTIRRQFLVEASILGLIGGAIGVAIGAVGALVLPALVDQAVTLSWLATAAALVTSLALGVGFGVYPASRAARLTPIDALRSD</sequence>
<gene>
    <name evidence="10" type="ORF">CLV29_1663</name>
</gene>
<name>A0A4R7JC36_9ACTN</name>
<proteinExistence type="inferred from homology"/>
<dbReference type="InterPro" id="IPR025857">
    <property type="entry name" value="MacB_PCD"/>
</dbReference>
<dbReference type="EMBL" id="SOAW01000001">
    <property type="protein sequence ID" value="TDT34019.1"/>
    <property type="molecule type" value="Genomic_DNA"/>
</dbReference>
<evidence type="ECO:0000256" key="7">
    <source>
        <dbReference type="SAM" id="Phobius"/>
    </source>
</evidence>
<keyword evidence="11" id="KW-1185">Reference proteome</keyword>
<feature type="transmembrane region" description="Helical" evidence="7">
    <location>
        <begin position="374"/>
        <end position="396"/>
    </location>
</feature>
<evidence type="ECO:0000259" key="8">
    <source>
        <dbReference type="Pfam" id="PF02687"/>
    </source>
</evidence>
<protein>
    <submittedName>
        <fullName evidence="10">Putative ABC transport system permease protein</fullName>
    </submittedName>
</protein>
<dbReference type="InterPro" id="IPR050250">
    <property type="entry name" value="Macrolide_Exporter_MacB"/>
</dbReference>
<comment type="caution">
    <text evidence="10">The sequence shown here is derived from an EMBL/GenBank/DDBJ whole genome shotgun (WGS) entry which is preliminary data.</text>
</comment>
<keyword evidence="3 7" id="KW-0812">Transmembrane</keyword>
<evidence type="ECO:0000256" key="2">
    <source>
        <dbReference type="ARBA" id="ARBA00022475"/>
    </source>
</evidence>